<evidence type="ECO:0000256" key="5">
    <source>
        <dbReference type="ARBA" id="ARBA00023136"/>
    </source>
</evidence>
<keyword evidence="5" id="KW-0472">Membrane</keyword>
<dbReference type="SMART" id="SM00321">
    <property type="entry name" value="WSC"/>
    <property type="match status" value="1"/>
</dbReference>
<dbReference type="InterPro" id="IPR051836">
    <property type="entry name" value="Kremen_rcpt"/>
</dbReference>
<feature type="compositionally biased region" description="Low complexity" evidence="7">
    <location>
        <begin position="198"/>
        <end position="225"/>
    </location>
</feature>
<protein>
    <submittedName>
        <fullName evidence="10">WSC domain-containing</fullName>
    </submittedName>
</protein>
<comment type="caution">
    <text evidence="10">The sequence shown here is derived from an EMBL/GenBank/DDBJ whole genome shotgun (WGS) entry which is preliminary data.</text>
</comment>
<dbReference type="Proteomes" id="UP000785200">
    <property type="component" value="Unassembled WGS sequence"/>
</dbReference>
<evidence type="ECO:0000256" key="1">
    <source>
        <dbReference type="ARBA" id="ARBA00004167"/>
    </source>
</evidence>
<keyword evidence="11" id="KW-1185">Reference proteome</keyword>
<dbReference type="PROSITE" id="PS51212">
    <property type="entry name" value="WSC"/>
    <property type="match status" value="1"/>
</dbReference>
<dbReference type="InterPro" id="IPR002889">
    <property type="entry name" value="WSC_carb-bd"/>
</dbReference>
<keyword evidence="3 8" id="KW-0732">Signal</keyword>
<evidence type="ECO:0000256" key="3">
    <source>
        <dbReference type="ARBA" id="ARBA00022729"/>
    </source>
</evidence>
<sequence>MQYSLISALLAATATTACTIPGGTLSNTITKPFGVLIQNPKYPAIHNKYMNLNAAGGGDRHLFLEPVPDPVRNLTLAAGVLTWPDGGIHAVIDGEYSAVDNTTKMFMTERGDPRAIFQPVYGCNPDNNDLQTQLKFVTRETSPTGGGVCLRIASGNRGYEFRYTPPNNPASDPTNFCMPATLIVIPEGTTISTGTVRPTTTAKPATPSKTTSKTTSSTKAPTASALPFTDMTSSGFSFVGCAPEERTAPNSPTGRTLVGSMSADDAMTEEKCIAFCKSGGYKYAGTEYTRECWCGNAVAAGRTPPSTAASLANCNFKCGGSASEYCGGNAYLSLYKSCAAGAACVNAKFT</sequence>
<evidence type="ECO:0000259" key="9">
    <source>
        <dbReference type="PROSITE" id="PS51212"/>
    </source>
</evidence>
<dbReference type="PANTHER" id="PTHR24269:SF16">
    <property type="entry name" value="PROTEIN SLG1"/>
    <property type="match status" value="1"/>
</dbReference>
<dbReference type="GO" id="GO:0005886">
    <property type="term" value="C:plasma membrane"/>
    <property type="evidence" value="ECO:0007669"/>
    <property type="project" value="TreeGrafter"/>
</dbReference>
<evidence type="ECO:0000256" key="2">
    <source>
        <dbReference type="ARBA" id="ARBA00022692"/>
    </source>
</evidence>
<dbReference type="EMBL" id="VNKQ01000006">
    <property type="protein sequence ID" value="KAG0650106.1"/>
    <property type="molecule type" value="Genomic_DNA"/>
</dbReference>
<feature type="chain" id="PRO_5040273325" evidence="8">
    <location>
        <begin position="18"/>
        <end position="350"/>
    </location>
</feature>
<dbReference type="PANTHER" id="PTHR24269">
    <property type="entry name" value="KREMEN PROTEIN"/>
    <property type="match status" value="1"/>
</dbReference>
<evidence type="ECO:0000256" key="7">
    <source>
        <dbReference type="SAM" id="MobiDB-lite"/>
    </source>
</evidence>
<feature type="signal peptide" evidence="8">
    <location>
        <begin position="1"/>
        <end position="17"/>
    </location>
</feature>
<dbReference type="InterPro" id="IPR057231">
    <property type="entry name" value="DUF7909"/>
</dbReference>
<evidence type="ECO:0000256" key="4">
    <source>
        <dbReference type="ARBA" id="ARBA00022989"/>
    </source>
</evidence>
<feature type="region of interest" description="Disordered" evidence="7">
    <location>
        <begin position="191"/>
        <end position="225"/>
    </location>
</feature>
<dbReference type="Pfam" id="PF01822">
    <property type="entry name" value="WSC"/>
    <property type="match status" value="1"/>
</dbReference>
<comment type="subcellular location">
    <subcellularLocation>
        <location evidence="1">Membrane</location>
        <topology evidence="1">Single-pass membrane protein</topology>
    </subcellularLocation>
</comment>
<organism evidence="10 11">
    <name type="scientific">Hyphodiscus hymeniophilus</name>
    <dbReference type="NCBI Taxonomy" id="353542"/>
    <lineage>
        <taxon>Eukaryota</taxon>
        <taxon>Fungi</taxon>
        <taxon>Dikarya</taxon>
        <taxon>Ascomycota</taxon>
        <taxon>Pezizomycotina</taxon>
        <taxon>Leotiomycetes</taxon>
        <taxon>Helotiales</taxon>
        <taxon>Hyphodiscaceae</taxon>
        <taxon>Hyphodiscus</taxon>
    </lineage>
</organism>
<evidence type="ECO:0000313" key="10">
    <source>
        <dbReference type="EMBL" id="KAG0650106.1"/>
    </source>
</evidence>
<evidence type="ECO:0000256" key="8">
    <source>
        <dbReference type="SAM" id="SignalP"/>
    </source>
</evidence>
<name>A0A9P6VKU4_9HELO</name>
<keyword evidence="4" id="KW-1133">Transmembrane helix</keyword>
<proteinExistence type="predicted"/>
<gene>
    <name evidence="10" type="ORF">D0Z07_3395</name>
</gene>
<keyword evidence="6" id="KW-0325">Glycoprotein</keyword>
<reference evidence="10" key="1">
    <citation type="submission" date="2019-07" db="EMBL/GenBank/DDBJ databases">
        <title>Hyphodiscus hymeniophilus genome sequencing and assembly.</title>
        <authorList>
            <person name="Kramer G."/>
            <person name="Nodwell J."/>
        </authorList>
    </citation>
    <scope>NUCLEOTIDE SEQUENCE</scope>
    <source>
        <strain evidence="10">ATCC 34498</strain>
    </source>
</reference>
<keyword evidence="2" id="KW-0812">Transmembrane</keyword>
<feature type="domain" description="WSC" evidence="9">
    <location>
        <begin position="235"/>
        <end position="338"/>
    </location>
</feature>
<accession>A0A9P6VKU4</accession>
<dbReference type="AlphaFoldDB" id="A0A9P6VKU4"/>
<evidence type="ECO:0000256" key="6">
    <source>
        <dbReference type="ARBA" id="ARBA00023180"/>
    </source>
</evidence>
<evidence type="ECO:0000313" key="11">
    <source>
        <dbReference type="Proteomes" id="UP000785200"/>
    </source>
</evidence>
<dbReference type="OrthoDB" id="2019572at2759"/>
<dbReference type="Pfam" id="PF25486">
    <property type="entry name" value="DUF7909"/>
    <property type="match status" value="1"/>
</dbReference>